<proteinExistence type="predicted"/>
<reference evidence="3 4" key="1">
    <citation type="submission" date="2020-02" db="EMBL/GenBank/DDBJ databases">
        <title>Genome assembly of a novel Clostridium senegalense strain.</title>
        <authorList>
            <person name="Gupta T.B."/>
            <person name="Jauregui R."/>
            <person name="Maclean P."/>
            <person name="Nawarathana A."/>
            <person name="Brightwell G."/>
        </authorList>
    </citation>
    <scope>NUCLEOTIDE SEQUENCE [LARGE SCALE GENOMIC DNA]</scope>
    <source>
        <strain evidence="3 4">AGRFS4</strain>
    </source>
</reference>
<dbReference type="Proteomes" id="UP000481872">
    <property type="component" value="Unassembled WGS sequence"/>
</dbReference>
<dbReference type="Pfam" id="PF08874">
    <property type="entry name" value="DUF1835"/>
    <property type="match status" value="1"/>
</dbReference>
<dbReference type="InterPro" id="IPR014973">
    <property type="entry name" value="DUF1835"/>
</dbReference>
<dbReference type="InterPro" id="IPR022123">
    <property type="entry name" value="DUF3658"/>
</dbReference>
<dbReference type="EMBL" id="JAAGPU010000007">
    <property type="protein sequence ID" value="NEU04312.1"/>
    <property type="molecule type" value="Genomic_DNA"/>
</dbReference>
<evidence type="ECO:0000313" key="4">
    <source>
        <dbReference type="Proteomes" id="UP000481872"/>
    </source>
</evidence>
<feature type="domain" description="DUF1835" evidence="1">
    <location>
        <begin position="8"/>
        <end position="116"/>
    </location>
</feature>
<keyword evidence="4" id="KW-1185">Reference proteome</keyword>
<evidence type="ECO:0000313" key="3">
    <source>
        <dbReference type="EMBL" id="NEU04312.1"/>
    </source>
</evidence>
<dbReference type="Pfam" id="PF12395">
    <property type="entry name" value="DUF3658"/>
    <property type="match status" value="1"/>
</dbReference>
<protein>
    <submittedName>
        <fullName evidence="3">DUF1835 domain-containing protein</fullName>
    </submittedName>
</protein>
<dbReference type="RefSeq" id="WP_061996460.1">
    <property type="nucleotide sequence ID" value="NZ_JAAGPU010000007.1"/>
</dbReference>
<organism evidence="3 4">
    <name type="scientific">Clostridium senegalense</name>
    <dbReference type="NCBI Taxonomy" id="1465809"/>
    <lineage>
        <taxon>Bacteria</taxon>
        <taxon>Bacillati</taxon>
        <taxon>Bacillota</taxon>
        <taxon>Clostridia</taxon>
        <taxon>Eubacteriales</taxon>
        <taxon>Clostridiaceae</taxon>
        <taxon>Clostridium</taxon>
    </lineage>
</organism>
<gene>
    <name evidence="3" type="ORF">G3M99_05425</name>
</gene>
<sequence length="258" mass="30852">MKTEKILNICFGENAMNLLRASYPIIKSVVCISDDLSIGEISDLDRYTGKPFLLTINDINCWENSFEIEYKNFEKEIRKYEEVVIWYSNSPFEFCGMLYVMWKLKNSEAKVYYINTSEIHKQVKDNNSIVWCVGEINYEDVLSYMNLKRTVSFEEKIFYYETWEELMIENKELRSFENGKIVGVDIDYYDQFIFECIDYTPKNIKDIIFDSIYNINLEKGNRINDKIIISRVQKLIKDKKLKKVGYEKDFYKNLIMKI</sequence>
<comment type="caution">
    <text evidence="3">The sequence shown here is derived from an EMBL/GenBank/DDBJ whole genome shotgun (WGS) entry which is preliminary data.</text>
</comment>
<feature type="domain" description="DUF3658" evidence="2">
    <location>
        <begin position="146"/>
        <end position="250"/>
    </location>
</feature>
<dbReference type="AlphaFoldDB" id="A0A6M0H3W4"/>
<evidence type="ECO:0000259" key="1">
    <source>
        <dbReference type="Pfam" id="PF08874"/>
    </source>
</evidence>
<evidence type="ECO:0000259" key="2">
    <source>
        <dbReference type="Pfam" id="PF12395"/>
    </source>
</evidence>
<accession>A0A6M0H3W4</accession>
<name>A0A6M0H3W4_9CLOT</name>